<protein>
    <submittedName>
        <fullName evidence="2">Arylesterase</fullName>
    </submittedName>
</protein>
<dbReference type="SUPFAM" id="SSF52266">
    <property type="entry name" value="SGNH hydrolase"/>
    <property type="match status" value="1"/>
</dbReference>
<accession>A0A4Q0XHY3</accession>
<dbReference type="InterPro" id="IPR013830">
    <property type="entry name" value="SGNH_hydro"/>
</dbReference>
<organism evidence="2 3">
    <name type="scientific">Gelidibacter gilvus</name>
    <dbReference type="NCBI Taxonomy" id="59602"/>
    <lineage>
        <taxon>Bacteria</taxon>
        <taxon>Pseudomonadati</taxon>
        <taxon>Bacteroidota</taxon>
        <taxon>Flavobacteriia</taxon>
        <taxon>Flavobacteriales</taxon>
        <taxon>Flavobacteriaceae</taxon>
        <taxon>Gelidibacter</taxon>
    </lineage>
</organism>
<dbReference type="Proteomes" id="UP000289792">
    <property type="component" value="Unassembled WGS sequence"/>
</dbReference>
<evidence type="ECO:0000313" key="2">
    <source>
        <dbReference type="EMBL" id="RXJ51194.1"/>
    </source>
</evidence>
<evidence type="ECO:0000313" key="3">
    <source>
        <dbReference type="Proteomes" id="UP000289792"/>
    </source>
</evidence>
<reference evidence="2 3" key="1">
    <citation type="submission" date="2019-01" db="EMBL/GenBank/DDBJ databases">
        <title>Genome sequence of the Antarctic species Gelidibacter gilvus ACAM 158(T).</title>
        <authorList>
            <person name="Bowman J.P."/>
        </authorList>
    </citation>
    <scope>NUCLEOTIDE SEQUENCE [LARGE SCALE GENOMIC DNA]</scope>
    <source>
        <strain evidence="2 3">IC158</strain>
    </source>
</reference>
<proteinExistence type="predicted"/>
<evidence type="ECO:0000259" key="1">
    <source>
        <dbReference type="Pfam" id="PF13472"/>
    </source>
</evidence>
<dbReference type="OrthoDB" id="9786188at2"/>
<dbReference type="InterPro" id="IPR051532">
    <property type="entry name" value="Ester_Hydrolysis_Enzymes"/>
</dbReference>
<dbReference type="Gene3D" id="3.40.50.1110">
    <property type="entry name" value="SGNH hydrolase"/>
    <property type="match status" value="1"/>
</dbReference>
<dbReference type="PANTHER" id="PTHR30383:SF24">
    <property type="entry name" value="THIOESTERASE 1_PROTEASE 1_LYSOPHOSPHOLIPASE L1"/>
    <property type="match status" value="1"/>
</dbReference>
<dbReference type="InterPro" id="IPR036514">
    <property type="entry name" value="SGNH_hydro_sf"/>
</dbReference>
<dbReference type="AlphaFoldDB" id="A0A4Q0XHY3"/>
<name>A0A4Q0XHY3_9FLAO</name>
<dbReference type="CDD" id="cd01822">
    <property type="entry name" value="Lysophospholipase_L1_like"/>
    <property type="match status" value="1"/>
</dbReference>
<dbReference type="GO" id="GO:0004622">
    <property type="term" value="F:phosphatidylcholine lysophospholipase activity"/>
    <property type="evidence" value="ECO:0007669"/>
    <property type="project" value="TreeGrafter"/>
</dbReference>
<keyword evidence="3" id="KW-1185">Reference proteome</keyword>
<gene>
    <name evidence="2" type="ORF">ESZ48_04800</name>
</gene>
<sequence>MSTAQNKQMHSILPTGISHKLIKFCYFILPLLLLSCGDTKTEKTPENQNTTEPVEDPVTNDTKNKTILCFGDSITAGYGLDDSNDAYPALLQQKIDALDLNYTVINSGVSGETTAGGRSRIDWVIKQKVDLFLLELGANDGLRGVALSETRANLQAIIDVVKEKSPDTTIILAGMELPPNMGQEYTNGFRQLYADLAAKNDVAFIPFILKDVGGIAELNQGDGIHPNVEGHKILADTVWETLEPLTTR</sequence>
<dbReference type="Pfam" id="PF13472">
    <property type="entry name" value="Lipase_GDSL_2"/>
    <property type="match status" value="1"/>
</dbReference>
<comment type="caution">
    <text evidence="2">The sequence shown here is derived from an EMBL/GenBank/DDBJ whole genome shotgun (WGS) entry which is preliminary data.</text>
</comment>
<feature type="domain" description="SGNH hydrolase-type esterase" evidence="1">
    <location>
        <begin position="69"/>
        <end position="233"/>
    </location>
</feature>
<dbReference type="EMBL" id="SDDZ01000002">
    <property type="protein sequence ID" value="RXJ51194.1"/>
    <property type="molecule type" value="Genomic_DNA"/>
</dbReference>
<dbReference type="PANTHER" id="PTHR30383">
    <property type="entry name" value="THIOESTERASE 1/PROTEASE 1/LYSOPHOSPHOLIPASE L1"/>
    <property type="match status" value="1"/>
</dbReference>